<evidence type="ECO:0000259" key="2">
    <source>
        <dbReference type="Pfam" id="PF22711"/>
    </source>
</evidence>
<dbReference type="Pfam" id="PF22711">
    <property type="entry name" value="SNaCT5"/>
    <property type="match status" value="1"/>
</dbReference>
<dbReference type="InterPro" id="IPR055036">
    <property type="entry name" value="SNaCT5"/>
</dbReference>
<dbReference type="InterPro" id="IPR007111">
    <property type="entry name" value="NACHT_NTPase"/>
</dbReference>
<reference evidence="3 4" key="1">
    <citation type="submission" date="2016-10" db="EMBL/GenBank/DDBJ databases">
        <title>Comparative genomics of Bacillus thuringiensis reveals a path to pathogens against multiple invertebrate hosts.</title>
        <authorList>
            <person name="Zheng J."/>
            <person name="Gao Q."/>
            <person name="Liu H."/>
            <person name="Peng D."/>
            <person name="Ruan L."/>
            <person name="Sun M."/>
        </authorList>
    </citation>
    <scope>NUCLEOTIDE SEQUENCE [LARGE SCALE GENOMIC DNA]</scope>
    <source>
        <strain evidence="3">BGSC 4W1</strain>
    </source>
</reference>
<dbReference type="RefSeq" id="WP_086392332.1">
    <property type="nucleotide sequence ID" value="NZ_NFEH01000116.1"/>
</dbReference>
<evidence type="ECO:0000259" key="1">
    <source>
        <dbReference type="Pfam" id="PF05729"/>
    </source>
</evidence>
<proteinExistence type="predicted"/>
<dbReference type="InterPro" id="IPR027417">
    <property type="entry name" value="P-loop_NTPase"/>
</dbReference>
<organism evidence="3 4">
    <name type="scientific">Bacillus thuringiensis serovar kumamotoensis</name>
    <dbReference type="NCBI Taxonomy" id="132267"/>
    <lineage>
        <taxon>Bacteria</taxon>
        <taxon>Bacillati</taxon>
        <taxon>Bacillota</taxon>
        <taxon>Bacilli</taxon>
        <taxon>Bacillales</taxon>
        <taxon>Bacillaceae</taxon>
        <taxon>Bacillus</taxon>
        <taxon>Bacillus cereus group</taxon>
    </lineage>
</organism>
<evidence type="ECO:0000313" key="3">
    <source>
        <dbReference type="EMBL" id="OTZ68114.1"/>
    </source>
</evidence>
<dbReference type="Pfam" id="PF05729">
    <property type="entry name" value="NACHT"/>
    <property type="match status" value="1"/>
</dbReference>
<dbReference type="Gene3D" id="3.40.50.300">
    <property type="entry name" value="P-loop containing nucleotide triphosphate hydrolases"/>
    <property type="match status" value="1"/>
</dbReference>
<gene>
    <name evidence="3" type="ORF">BK769_24370</name>
</gene>
<dbReference type="SUPFAM" id="SSF52540">
    <property type="entry name" value="P-loop containing nucleoside triphosphate hydrolases"/>
    <property type="match status" value="1"/>
</dbReference>
<evidence type="ECO:0000313" key="4">
    <source>
        <dbReference type="Proteomes" id="UP000195087"/>
    </source>
</evidence>
<dbReference type="Proteomes" id="UP000195087">
    <property type="component" value="Unassembled WGS sequence"/>
</dbReference>
<dbReference type="PANTHER" id="PTHR46844:SF1">
    <property type="entry name" value="SLR5058 PROTEIN"/>
    <property type="match status" value="1"/>
</dbReference>
<dbReference type="EMBL" id="NFEH01000116">
    <property type="protein sequence ID" value="OTZ68114.1"/>
    <property type="molecule type" value="Genomic_DNA"/>
</dbReference>
<protein>
    <recommendedName>
        <fullName evidence="5">NACHT domain-containing protein</fullName>
    </recommendedName>
</protein>
<accession>A0A9X6JJ88</accession>
<dbReference type="AlphaFoldDB" id="A0A9X6JJ88"/>
<feature type="domain" description="NACHT" evidence="1">
    <location>
        <begin position="114"/>
        <end position="256"/>
    </location>
</feature>
<name>A0A9X6JJ88_BACUK</name>
<dbReference type="PANTHER" id="PTHR46844">
    <property type="entry name" value="SLR5058 PROTEIN"/>
    <property type="match status" value="1"/>
</dbReference>
<comment type="caution">
    <text evidence="3">The sequence shown here is derived from an EMBL/GenBank/DDBJ whole genome shotgun (WGS) entry which is preliminary data.</text>
</comment>
<evidence type="ECO:0008006" key="5">
    <source>
        <dbReference type="Google" id="ProtNLM"/>
    </source>
</evidence>
<sequence length="657" mass="77639">MDELATRTAVSVASGLILEPVKHVLDTWLKPKLEESKKKREIDRKLETFVFEVFSDYLNRTYEEQNNINVIALGLQQIKVKQIYVPLTIYSQEKREEICIDEYKEDFSERYKKVVVVDNAGMGKSTLMKTMFISAIEKNKGIPVFIELRNLTKERDIIDVIVENISTLKETHSKDFLVEVINRGGFIFFLDGYDEIPFQYKQDVTRQLKRFISLAGNNIFYLTSRPDESLASFGEFQQYEIKDLKIEEAYKLIKKYDDVVQLNLYTSITKQIDENIAQQRFSELESFLGNPLLVSFLYLTFKHKKDIPALKIEFYRKVYDALFESHDLSKDSYKRDKYSGLSSGSMQKILIKLGFLCLRENVNDYDKNKMLKLIGQAKNSPYFKDIQEELIFKDLLETVPLFTSEGLSFKWAHKSFMEYFAAYFIDNQENREEILNNIYKSSNFPIYFNMLDFYYDIDRKLFDKVFVYPIIKKFLKYISTHTTNPTENNLKLQYLETWFNRGMISYSRVDTKASPFRAHMGNWDKLKEIIGDMFSDQIPSIDDYKIRATVLGGRGQQIIFERDIKIEYVLRLLKNKRSSLIKELHWNSISYSEKNNFVVFDENLRLDEMDEHVLKLQVEAYAEETNGFAIDYLEALKYKELIEEEIQLQEEDLFKNL</sequence>
<feature type="domain" description="Short NACHT-associated C-terminal" evidence="2">
    <location>
        <begin position="457"/>
        <end position="646"/>
    </location>
</feature>